<sequence length="401" mass="45631">MPSVRGKSCRSLRYDVIPHATRDSTFSLRPRDTSEQNCQPRAKASSVDLRSRQMSRYLSQALSGGLVDVLPRHYEIATPFRESTCARARPLYGPTGDATDALLTLNSKASDGAPRMRAGGRTPPSARTMSDEWNPCPDKLKQTNKRKHAVDSAARRREQCRANQARYRDKQRNAQLRLERSVEELHREIDSLKRRYRDLSSRERSNQSPWTIVAEVFRLLGSCFRSPWRISNMKEMKNHTKTRHILAVLEPAFDHDAALGDLIGVDALMEQLQRYSQYFGDTQLHLEHIESIAPGVMVAHARLNVTVTELTLRHIFPHLESSAASQYDEHKLLYQRLLGQRLNCPCSLEFLFDEDSNRVVRLVTNVDLASPLLRLLGNYGDVVDVLKRSKITLESVISGTE</sequence>
<evidence type="ECO:0000256" key="2">
    <source>
        <dbReference type="SAM" id="MobiDB-lite"/>
    </source>
</evidence>
<comment type="caution">
    <text evidence="3">The sequence shown here is derived from an EMBL/GenBank/DDBJ whole genome shotgun (WGS) entry which is preliminary data.</text>
</comment>
<proteinExistence type="predicted"/>
<dbReference type="Proteomes" id="UP001165083">
    <property type="component" value="Unassembled WGS sequence"/>
</dbReference>
<reference evidence="3" key="1">
    <citation type="submission" date="2023-04" db="EMBL/GenBank/DDBJ databases">
        <title>Phytophthora lilii NBRC 32176.</title>
        <authorList>
            <person name="Ichikawa N."/>
            <person name="Sato H."/>
            <person name="Tonouchi N."/>
        </authorList>
    </citation>
    <scope>NUCLEOTIDE SEQUENCE</scope>
    <source>
        <strain evidence="3">NBRC 32176</strain>
    </source>
</reference>
<dbReference type="AlphaFoldDB" id="A0A9W6U529"/>
<evidence type="ECO:0000256" key="1">
    <source>
        <dbReference type="SAM" id="Coils"/>
    </source>
</evidence>
<name>A0A9W6U529_9STRA</name>
<feature type="coiled-coil region" evidence="1">
    <location>
        <begin position="168"/>
        <end position="202"/>
    </location>
</feature>
<evidence type="ECO:0000313" key="4">
    <source>
        <dbReference type="Proteomes" id="UP001165083"/>
    </source>
</evidence>
<feature type="region of interest" description="Disordered" evidence="2">
    <location>
        <begin position="26"/>
        <end position="45"/>
    </location>
</feature>
<dbReference type="OrthoDB" id="114349at2759"/>
<protein>
    <submittedName>
        <fullName evidence="3">Unnamed protein product</fullName>
    </submittedName>
</protein>
<keyword evidence="4" id="KW-1185">Reference proteome</keyword>
<gene>
    <name evidence="3" type="ORF">Plil01_001101400</name>
</gene>
<keyword evidence="1" id="KW-0175">Coiled coil</keyword>
<accession>A0A9W6U529</accession>
<dbReference type="EMBL" id="BSXW01000609">
    <property type="protein sequence ID" value="GMF26493.1"/>
    <property type="molecule type" value="Genomic_DNA"/>
</dbReference>
<evidence type="ECO:0000313" key="3">
    <source>
        <dbReference type="EMBL" id="GMF26493.1"/>
    </source>
</evidence>
<feature type="region of interest" description="Disordered" evidence="2">
    <location>
        <begin position="110"/>
        <end position="156"/>
    </location>
</feature>
<dbReference type="CDD" id="cd14686">
    <property type="entry name" value="bZIP"/>
    <property type="match status" value="1"/>
</dbReference>
<organism evidence="3 4">
    <name type="scientific">Phytophthora lilii</name>
    <dbReference type="NCBI Taxonomy" id="2077276"/>
    <lineage>
        <taxon>Eukaryota</taxon>
        <taxon>Sar</taxon>
        <taxon>Stramenopiles</taxon>
        <taxon>Oomycota</taxon>
        <taxon>Peronosporomycetes</taxon>
        <taxon>Peronosporales</taxon>
        <taxon>Peronosporaceae</taxon>
        <taxon>Phytophthora</taxon>
    </lineage>
</organism>